<dbReference type="Proteomes" id="UP001229421">
    <property type="component" value="Unassembled WGS sequence"/>
</dbReference>
<feature type="region of interest" description="Disordered" evidence="1">
    <location>
        <begin position="41"/>
        <end position="64"/>
    </location>
</feature>
<gene>
    <name evidence="3" type="ORF">QVD17_39284</name>
</gene>
<dbReference type="Pfam" id="PF12706">
    <property type="entry name" value="Lactamase_B_2"/>
    <property type="match status" value="1"/>
</dbReference>
<dbReference type="AlphaFoldDB" id="A0AAD8JPR9"/>
<comment type="caution">
    <text evidence="3">The sequence shown here is derived from an EMBL/GenBank/DDBJ whole genome shotgun (WGS) entry which is preliminary data.</text>
</comment>
<organism evidence="3 4">
    <name type="scientific">Tagetes erecta</name>
    <name type="common">African marigold</name>
    <dbReference type="NCBI Taxonomy" id="13708"/>
    <lineage>
        <taxon>Eukaryota</taxon>
        <taxon>Viridiplantae</taxon>
        <taxon>Streptophyta</taxon>
        <taxon>Embryophyta</taxon>
        <taxon>Tracheophyta</taxon>
        <taxon>Spermatophyta</taxon>
        <taxon>Magnoliopsida</taxon>
        <taxon>eudicotyledons</taxon>
        <taxon>Gunneridae</taxon>
        <taxon>Pentapetalae</taxon>
        <taxon>asterids</taxon>
        <taxon>campanulids</taxon>
        <taxon>Asterales</taxon>
        <taxon>Asteraceae</taxon>
        <taxon>Asteroideae</taxon>
        <taxon>Heliantheae alliance</taxon>
        <taxon>Tageteae</taxon>
        <taxon>Tagetes</taxon>
    </lineage>
</organism>
<dbReference type="EMBL" id="JAUHHV010000011">
    <property type="protein sequence ID" value="KAK1407663.1"/>
    <property type="molecule type" value="Genomic_DNA"/>
</dbReference>
<reference evidence="3" key="1">
    <citation type="journal article" date="2023" name="bioRxiv">
        <title>Improved chromosome-level genome assembly for marigold (Tagetes erecta).</title>
        <authorList>
            <person name="Jiang F."/>
            <person name="Yuan L."/>
            <person name="Wang S."/>
            <person name="Wang H."/>
            <person name="Xu D."/>
            <person name="Wang A."/>
            <person name="Fan W."/>
        </authorList>
    </citation>
    <scope>NUCLEOTIDE SEQUENCE</scope>
    <source>
        <strain evidence="3">WSJ</strain>
        <tissue evidence="3">Leaf</tissue>
    </source>
</reference>
<evidence type="ECO:0000256" key="1">
    <source>
        <dbReference type="SAM" id="MobiDB-lite"/>
    </source>
</evidence>
<sequence>MTSLASFDLEVTGLDFLVTIEPVDEYICTLFIKQIKGWSQVNEPQGDRPKVSSAAEPPPFTSQPSLKITKRKRTLAPSTQIEHTLKSAPIKKKLVTDTLDEMVISELFSECNTSLLIDYCPSAGEHKYILIDVGKTFREQVLRWFTFHKIPQVDSIVLTHEHADAVLGLDDIRAVQPFSPINDIEPTPIFLNQHAMKSLQVKFPYLVQKKLKAGQEVRRVAQLDWKIIENDCKRPFVASGLEMVMHGEDYKKQNTIFLREEVSSWIFLYWTHFIRAMALCFAQTTKKRVKVNWVNTWCPCQPGSTECGYYVMKFMKEIVDKGVEILVDDNVGGGKDEYTDADIDGIREECSSFGATIIFR</sequence>
<dbReference type="SUPFAM" id="SSF56281">
    <property type="entry name" value="Metallo-hydrolase/oxidoreductase"/>
    <property type="match status" value="1"/>
</dbReference>
<accession>A0AAD8JPR9</accession>
<dbReference type="InterPro" id="IPR001279">
    <property type="entry name" value="Metallo-B-lactamas"/>
</dbReference>
<keyword evidence="4" id="KW-1185">Reference proteome</keyword>
<dbReference type="Gene3D" id="3.60.15.10">
    <property type="entry name" value="Ribonuclease Z/Hydroxyacylglutathione hydrolase-like"/>
    <property type="match status" value="1"/>
</dbReference>
<dbReference type="PANTHER" id="PTHR42663">
    <property type="entry name" value="HYDROLASE C777.06C-RELATED-RELATED"/>
    <property type="match status" value="1"/>
</dbReference>
<dbReference type="InterPro" id="IPR036866">
    <property type="entry name" value="RibonucZ/Hydroxyglut_hydro"/>
</dbReference>
<dbReference type="SUPFAM" id="SSF54001">
    <property type="entry name" value="Cysteine proteinases"/>
    <property type="match status" value="1"/>
</dbReference>
<evidence type="ECO:0000313" key="4">
    <source>
        <dbReference type="Proteomes" id="UP001229421"/>
    </source>
</evidence>
<feature type="domain" description="Metallo-beta-lactamase" evidence="2">
    <location>
        <begin position="128"/>
        <end position="218"/>
    </location>
</feature>
<evidence type="ECO:0000259" key="2">
    <source>
        <dbReference type="Pfam" id="PF12706"/>
    </source>
</evidence>
<name>A0AAD8JPR9_TARER</name>
<proteinExistence type="predicted"/>
<dbReference type="PANTHER" id="PTHR42663:SF6">
    <property type="entry name" value="HYDROLASE C777.06C-RELATED"/>
    <property type="match status" value="1"/>
</dbReference>
<dbReference type="InterPro" id="IPR038765">
    <property type="entry name" value="Papain-like_cys_pep_sf"/>
</dbReference>
<evidence type="ECO:0000313" key="3">
    <source>
        <dbReference type="EMBL" id="KAK1407663.1"/>
    </source>
</evidence>
<protein>
    <recommendedName>
        <fullName evidence="2">Metallo-beta-lactamase domain-containing protein</fullName>
    </recommendedName>
</protein>